<comment type="caution">
    <text evidence="1">The sequence shown here is derived from an EMBL/GenBank/DDBJ whole genome shotgun (WGS) entry which is preliminary data.</text>
</comment>
<gene>
    <name evidence="1" type="ORF">R5W23_002199</name>
</gene>
<dbReference type="EMBL" id="JAXBLV010000186">
    <property type="protein sequence ID" value="MDY3560950.1"/>
    <property type="molecule type" value="Genomic_DNA"/>
</dbReference>
<evidence type="ECO:0000313" key="1">
    <source>
        <dbReference type="EMBL" id="MDY3560950.1"/>
    </source>
</evidence>
<evidence type="ECO:0000313" key="2">
    <source>
        <dbReference type="Proteomes" id="UP001272242"/>
    </source>
</evidence>
<sequence length="171" mass="19029">MTDPFLAFVTDALNLMHPRFAAAHGTAYAPDEAEEPPAARKVRERSFVMEFYHEFRRMWDQAEPVRRGLGHVLIQADPDAGARVPDLLFWKLGERGAPDERLGAMSFAFLSNPNAVSADQSLLAKLRDKPGYPRAVSVVIGRHANLLTEGLPHTDGVVTVFFDTEKWQVSA</sequence>
<keyword evidence="2" id="KW-1185">Reference proteome</keyword>
<accession>A0ABU5F065</accession>
<dbReference type="RefSeq" id="WP_320687439.1">
    <property type="nucleotide sequence ID" value="NZ_JAXBLV010000186.1"/>
</dbReference>
<name>A0ABU5F065_9BACT</name>
<organism evidence="1 2">
    <name type="scientific">Gemmata algarum</name>
    <dbReference type="NCBI Taxonomy" id="2975278"/>
    <lineage>
        <taxon>Bacteria</taxon>
        <taxon>Pseudomonadati</taxon>
        <taxon>Planctomycetota</taxon>
        <taxon>Planctomycetia</taxon>
        <taxon>Gemmatales</taxon>
        <taxon>Gemmataceae</taxon>
        <taxon>Gemmata</taxon>
    </lineage>
</organism>
<reference evidence="2" key="1">
    <citation type="journal article" date="2023" name="Mar. Drugs">
        <title>Gemmata algarum, a Novel Planctomycete Isolated from an Algal Mat, Displays Antimicrobial Activity.</title>
        <authorList>
            <person name="Kumar G."/>
            <person name="Kallscheuer N."/>
            <person name="Kashif M."/>
            <person name="Ahamad S."/>
            <person name="Jagadeeshwari U."/>
            <person name="Pannikurungottu S."/>
            <person name="Haufschild T."/>
            <person name="Kabuu M."/>
            <person name="Sasikala C."/>
            <person name="Jogler C."/>
            <person name="Ramana C."/>
        </authorList>
    </citation>
    <scope>NUCLEOTIDE SEQUENCE [LARGE SCALE GENOMIC DNA]</scope>
    <source>
        <strain evidence="2">JC673</strain>
    </source>
</reference>
<proteinExistence type="predicted"/>
<protein>
    <submittedName>
        <fullName evidence="1">Uncharacterized protein</fullName>
    </submittedName>
</protein>
<dbReference type="Proteomes" id="UP001272242">
    <property type="component" value="Unassembled WGS sequence"/>
</dbReference>